<reference evidence="14" key="1">
    <citation type="submission" date="2017-09" db="EMBL/GenBank/DDBJ databases">
        <title>Depth-based differentiation of microbial function through sediment-hosted aquifers and enrichment of novel symbionts in the deep terrestrial subsurface.</title>
        <authorList>
            <person name="Probst A.J."/>
            <person name="Ladd B."/>
            <person name="Jarett J.K."/>
            <person name="Geller-Mcgrath D.E."/>
            <person name="Sieber C.M.K."/>
            <person name="Emerson J.B."/>
            <person name="Anantharaman K."/>
            <person name="Thomas B.C."/>
            <person name="Malmstrom R."/>
            <person name="Stieglmeier M."/>
            <person name="Klingl A."/>
            <person name="Woyke T."/>
            <person name="Ryan C.M."/>
            <person name="Banfield J.F."/>
        </authorList>
    </citation>
    <scope>NUCLEOTIDE SEQUENCE [LARGE SCALE GENOMIC DNA]</scope>
</reference>
<name>A0A2H0UJN8_9BACT</name>
<protein>
    <recommendedName>
        <fullName evidence="4">Type-4 uracil-DNA glycosylase</fullName>
        <ecNumber evidence="3">3.2.2.27</ecNumber>
    </recommendedName>
</protein>
<dbReference type="EMBL" id="PFBD01000032">
    <property type="protein sequence ID" value="PIR86614.1"/>
    <property type="molecule type" value="Genomic_DNA"/>
</dbReference>
<evidence type="ECO:0000256" key="3">
    <source>
        <dbReference type="ARBA" id="ARBA00012030"/>
    </source>
</evidence>
<keyword evidence="7" id="KW-0227">DNA damage</keyword>
<evidence type="ECO:0000256" key="8">
    <source>
        <dbReference type="ARBA" id="ARBA00022801"/>
    </source>
</evidence>
<dbReference type="GO" id="GO:0046872">
    <property type="term" value="F:metal ion binding"/>
    <property type="evidence" value="ECO:0007669"/>
    <property type="project" value="UniProtKB-KW"/>
</dbReference>
<evidence type="ECO:0000259" key="12">
    <source>
        <dbReference type="SMART" id="SM00986"/>
    </source>
</evidence>
<keyword evidence="10" id="KW-0411">Iron-sulfur</keyword>
<evidence type="ECO:0000256" key="4">
    <source>
        <dbReference type="ARBA" id="ARBA00019403"/>
    </source>
</evidence>
<keyword evidence="9" id="KW-0408">Iron</keyword>
<dbReference type="EC" id="3.2.2.27" evidence="3"/>
<proteinExistence type="inferred from homology"/>
<evidence type="ECO:0000256" key="11">
    <source>
        <dbReference type="ARBA" id="ARBA00023204"/>
    </source>
</evidence>
<dbReference type="NCBIfam" id="TIGR00758">
    <property type="entry name" value="UDG_fam4"/>
    <property type="match status" value="1"/>
</dbReference>
<comment type="caution">
    <text evidence="13">The sequence shown here is derived from an EMBL/GenBank/DDBJ whole genome shotgun (WGS) entry which is preliminary data.</text>
</comment>
<comment type="catalytic activity">
    <reaction evidence="1">
        <text>Hydrolyzes single-stranded DNA or mismatched double-stranded DNA and polynucleotides, releasing free uracil.</text>
        <dbReference type="EC" id="3.2.2.27"/>
    </reaction>
</comment>
<evidence type="ECO:0000256" key="6">
    <source>
        <dbReference type="ARBA" id="ARBA00022723"/>
    </source>
</evidence>
<dbReference type="InterPro" id="IPR051536">
    <property type="entry name" value="UDG_Type-4/5"/>
</dbReference>
<dbReference type="SMART" id="SM00987">
    <property type="entry name" value="UreE_C"/>
    <property type="match status" value="1"/>
</dbReference>
<evidence type="ECO:0000256" key="9">
    <source>
        <dbReference type="ARBA" id="ARBA00023004"/>
    </source>
</evidence>
<dbReference type="Proteomes" id="UP000229526">
    <property type="component" value="Unassembled WGS sequence"/>
</dbReference>
<organism evidence="13 14">
    <name type="scientific">Candidatus Harrisonbacteria bacterium CG10_big_fil_rev_8_21_14_0_10_49_15</name>
    <dbReference type="NCBI Taxonomy" id="1974587"/>
    <lineage>
        <taxon>Bacteria</taxon>
        <taxon>Candidatus Harrisoniibacteriota</taxon>
    </lineage>
</organism>
<dbReference type="InterPro" id="IPR036895">
    <property type="entry name" value="Uracil-DNA_glycosylase-like_sf"/>
</dbReference>
<evidence type="ECO:0000256" key="10">
    <source>
        <dbReference type="ARBA" id="ARBA00023014"/>
    </source>
</evidence>
<sequence>MDALNAKWEKKDLPLKSVATNAVPGEGNPDAEVLFIGEAPGKNEDLQGRPFVGAAGKFLDELIGLIGLKREDVFIANIIKHRPPGNRDPLPPEVEAYTPWLAEQIRIIDPKLIVALGRYAMEYLLGPGLSITNVHGQPKRRDGRVIMPVYHPAAALYRNDWKPILAADFKKIPKILQLIDEEGMGGDEARGVETPAAEQQRALL</sequence>
<dbReference type="Pfam" id="PF03167">
    <property type="entry name" value="UDG"/>
    <property type="match status" value="1"/>
</dbReference>
<comment type="similarity">
    <text evidence="2">Belongs to the uracil-DNA glycosylase (UDG) superfamily. Type 4 (UDGa) family.</text>
</comment>
<keyword evidence="5" id="KW-0004">4Fe-4S</keyword>
<dbReference type="Gene3D" id="3.40.470.10">
    <property type="entry name" value="Uracil-DNA glycosylase-like domain"/>
    <property type="match status" value="1"/>
</dbReference>
<dbReference type="GO" id="GO:0006281">
    <property type="term" value="P:DNA repair"/>
    <property type="evidence" value="ECO:0007669"/>
    <property type="project" value="UniProtKB-KW"/>
</dbReference>
<dbReference type="AlphaFoldDB" id="A0A2H0UJN8"/>
<accession>A0A2H0UJN8</accession>
<keyword evidence="8" id="KW-0378">Hydrolase</keyword>
<dbReference type="SMART" id="SM00986">
    <property type="entry name" value="UDG"/>
    <property type="match status" value="1"/>
</dbReference>
<dbReference type="InterPro" id="IPR005122">
    <property type="entry name" value="Uracil-DNA_glycosylase-like"/>
</dbReference>
<evidence type="ECO:0000256" key="5">
    <source>
        <dbReference type="ARBA" id="ARBA00022485"/>
    </source>
</evidence>
<evidence type="ECO:0000313" key="13">
    <source>
        <dbReference type="EMBL" id="PIR86614.1"/>
    </source>
</evidence>
<evidence type="ECO:0000256" key="2">
    <source>
        <dbReference type="ARBA" id="ARBA00006521"/>
    </source>
</evidence>
<keyword evidence="6" id="KW-0479">Metal-binding</keyword>
<dbReference type="SUPFAM" id="SSF52141">
    <property type="entry name" value="Uracil-DNA glycosylase-like"/>
    <property type="match status" value="1"/>
</dbReference>
<dbReference type="GO" id="GO:0051539">
    <property type="term" value="F:4 iron, 4 sulfur cluster binding"/>
    <property type="evidence" value="ECO:0007669"/>
    <property type="project" value="UniProtKB-KW"/>
</dbReference>
<feature type="domain" description="Uracil-DNA glycosylase-like" evidence="12">
    <location>
        <begin position="24"/>
        <end position="176"/>
    </location>
</feature>
<gene>
    <name evidence="13" type="ORF">COU11_04815</name>
</gene>
<dbReference type="PANTHER" id="PTHR33693">
    <property type="entry name" value="TYPE-5 URACIL-DNA GLYCOSYLASE"/>
    <property type="match status" value="1"/>
</dbReference>
<dbReference type="CDD" id="cd10030">
    <property type="entry name" value="UDG-F4_TTUDGA_SPO1dp_like"/>
    <property type="match status" value="1"/>
</dbReference>
<evidence type="ECO:0000256" key="7">
    <source>
        <dbReference type="ARBA" id="ARBA00022763"/>
    </source>
</evidence>
<keyword evidence="11" id="KW-0234">DNA repair</keyword>
<dbReference type="InterPro" id="IPR005273">
    <property type="entry name" value="Ura-DNA_glyco_family4"/>
</dbReference>
<evidence type="ECO:0000256" key="1">
    <source>
        <dbReference type="ARBA" id="ARBA00001400"/>
    </source>
</evidence>
<evidence type="ECO:0000313" key="14">
    <source>
        <dbReference type="Proteomes" id="UP000229526"/>
    </source>
</evidence>
<dbReference type="GO" id="GO:0004844">
    <property type="term" value="F:uracil DNA N-glycosylase activity"/>
    <property type="evidence" value="ECO:0007669"/>
    <property type="project" value="UniProtKB-EC"/>
</dbReference>
<dbReference type="PANTHER" id="PTHR33693:SF1">
    <property type="entry name" value="TYPE-4 URACIL-DNA GLYCOSYLASE"/>
    <property type="match status" value="1"/>
</dbReference>